<dbReference type="NCBIfam" id="NF007112">
    <property type="entry name" value="PRK09561.1"/>
    <property type="match status" value="1"/>
</dbReference>
<dbReference type="HAMAP" id="MF_01844">
    <property type="entry name" value="NhaA"/>
    <property type="match status" value="1"/>
</dbReference>
<feature type="transmembrane region" description="Helical" evidence="7">
    <location>
        <begin position="122"/>
        <end position="143"/>
    </location>
</feature>
<keyword evidence="7" id="KW-0813">Transport</keyword>
<keyword evidence="6 7" id="KW-0739">Sodium transport</keyword>
<keyword evidence="2 7" id="KW-1003">Cell membrane</keyword>
<evidence type="ECO:0000313" key="8">
    <source>
        <dbReference type="EMBL" id="SEK41163.1"/>
    </source>
</evidence>
<proteinExistence type="inferred from homology"/>
<dbReference type="Gene3D" id="1.20.1530.10">
    <property type="entry name" value="Na+/H+ antiporter like domain"/>
    <property type="match status" value="1"/>
</dbReference>
<feature type="transmembrane region" description="Helical" evidence="7">
    <location>
        <begin position="210"/>
        <end position="240"/>
    </location>
</feature>
<keyword evidence="7" id="KW-0050">Antiport</keyword>
<evidence type="ECO:0000256" key="5">
    <source>
        <dbReference type="ARBA" id="ARBA00023136"/>
    </source>
</evidence>
<feature type="transmembrane region" description="Helical" evidence="7">
    <location>
        <begin position="260"/>
        <end position="283"/>
    </location>
</feature>
<organism evidence="8 9">
    <name type="scientific">Colwellia chukchiensis</name>
    <dbReference type="NCBI Taxonomy" id="641665"/>
    <lineage>
        <taxon>Bacteria</taxon>
        <taxon>Pseudomonadati</taxon>
        <taxon>Pseudomonadota</taxon>
        <taxon>Gammaproteobacteria</taxon>
        <taxon>Alteromonadales</taxon>
        <taxon>Colwelliaceae</taxon>
        <taxon>Colwellia</taxon>
    </lineage>
</organism>
<dbReference type="RefSeq" id="WP_085282731.1">
    <property type="nucleotide sequence ID" value="NZ_FOBI01000001.1"/>
</dbReference>
<dbReference type="GO" id="GO:0015385">
    <property type="term" value="F:sodium:proton antiporter activity"/>
    <property type="evidence" value="ECO:0007669"/>
    <property type="project" value="UniProtKB-UniRule"/>
</dbReference>
<evidence type="ECO:0000256" key="7">
    <source>
        <dbReference type="HAMAP-Rule" id="MF_01844"/>
    </source>
</evidence>
<dbReference type="STRING" id="641665.GCA_002104455_00410"/>
<reference evidence="9" key="1">
    <citation type="submission" date="2016-10" db="EMBL/GenBank/DDBJ databases">
        <authorList>
            <person name="Varghese N."/>
            <person name="Submissions S."/>
        </authorList>
    </citation>
    <scope>NUCLEOTIDE SEQUENCE [LARGE SCALE GENOMIC DNA]</scope>
    <source>
        <strain evidence="9">CGMCC 1.9127</strain>
    </source>
</reference>
<dbReference type="GO" id="GO:0005886">
    <property type="term" value="C:plasma membrane"/>
    <property type="evidence" value="ECO:0007669"/>
    <property type="project" value="UniProtKB-SubCell"/>
</dbReference>
<feature type="transmembrane region" description="Helical" evidence="7">
    <location>
        <begin position="182"/>
        <end position="198"/>
    </location>
</feature>
<feature type="transmembrane region" description="Helical" evidence="7">
    <location>
        <begin position="155"/>
        <end position="176"/>
    </location>
</feature>
<comment type="catalytic activity">
    <reaction evidence="7">
        <text>Na(+)(in) + 2 H(+)(out) = Na(+)(out) + 2 H(+)(in)</text>
        <dbReference type="Rhea" id="RHEA:29251"/>
        <dbReference type="ChEBI" id="CHEBI:15378"/>
        <dbReference type="ChEBI" id="CHEBI:29101"/>
    </reaction>
</comment>
<dbReference type="OrthoDB" id="9808135at2"/>
<sequence>MIIKSINDFLNMEAASGIILMFAAVAAMIIANSPLVVYYDMLLDIPVQVAVGSFEIAKPLLLWINDGLMALFFFLIGLELKREFIEGDLSQPGQVTLPAIGAVGGMLIPALCYAALNYDDAVAITGWAIPTATDIAFALGILSIIGSRVPLQLKVFLTSLAIFDDLGAIIIIALFYTEQLSLLSLSVAAVILATLFTMNRGGVTNTAPYIFLGIVLWVAVLKSGVHATLAGVVLAFFIPIKGDEGEPSPLVSLEHNLHSLVAFIILPIFAFANAGVSLSGIGLEQVMAPVPLGIIIGLVVGKQLGVFGFCYIAIKLGWAKLPTNVNFRLLYGAAILCGVGFTMSLFIGSLAFEQGEGTSFIYQDRLGIVIGSLIAGVLGYFVINSGVKRVEDPSLEQAKLVSAEEHAR</sequence>
<protein>
    <recommendedName>
        <fullName evidence="7">Na(+)/H(+) antiporter NhaA</fullName>
    </recommendedName>
    <alternativeName>
        <fullName evidence="7">Sodium/proton antiporter NhaA</fullName>
    </alternativeName>
</protein>
<accession>A0A1H7GSK0</accession>
<evidence type="ECO:0000256" key="2">
    <source>
        <dbReference type="ARBA" id="ARBA00022475"/>
    </source>
</evidence>
<dbReference type="PANTHER" id="PTHR30341:SF0">
    <property type="entry name" value="NA(+)_H(+) ANTIPORTER NHAA"/>
    <property type="match status" value="1"/>
</dbReference>
<gene>
    <name evidence="7" type="primary">nhaA</name>
    <name evidence="8" type="ORF">SAMN05216262_101295</name>
</gene>
<keyword evidence="4 7" id="KW-1133">Transmembrane helix</keyword>
<keyword evidence="9" id="KW-1185">Reference proteome</keyword>
<name>A0A1H7GSK0_9GAMM</name>
<comment type="similarity">
    <text evidence="7">Belongs to the NhaA Na(+)/H(+) (TC 2.A.33) antiporter family.</text>
</comment>
<comment type="subcellular location">
    <subcellularLocation>
        <location evidence="1">Cell inner membrane</location>
        <topology evidence="1">Multi-pass membrane protein</topology>
    </subcellularLocation>
    <subcellularLocation>
        <location evidence="7">Cell membrane</location>
        <topology evidence="7">Multi-pass membrane protein</topology>
    </subcellularLocation>
</comment>
<keyword evidence="7" id="KW-0915">Sodium</keyword>
<evidence type="ECO:0000256" key="3">
    <source>
        <dbReference type="ARBA" id="ARBA00022692"/>
    </source>
</evidence>
<feature type="transmembrane region" description="Helical" evidence="7">
    <location>
        <begin position="12"/>
        <end position="39"/>
    </location>
</feature>
<feature type="transmembrane region" description="Helical" evidence="7">
    <location>
        <begin position="59"/>
        <end position="78"/>
    </location>
</feature>
<feature type="transmembrane region" description="Helical" evidence="7">
    <location>
        <begin position="99"/>
        <end position="116"/>
    </location>
</feature>
<feature type="transmembrane region" description="Helical" evidence="7">
    <location>
        <begin position="329"/>
        <end position="352"/>
    </location>
</feature>
<evidence type="ECO:0000313" key="9">
    <source>
        <dbReference type="Proteomes" id="UP000199297"/>
    </source>
</evidence>
<dbReference type="Proteomes" id="UP000199297">
    <property type="component" value="Unassembled WGS sequence"/>
</dbReference>
<keyword evidence="5 7" id="KW-0472">Membrane</keyword>
<feature type="transmembrane region" description="Helical" evidence="7">
    <location>
        <begin position="364"/>
        <end position="383"/>
    </location>
</feature>
<evidence type="ECO:0000256" key="4">
    <source>
        <dbReference type="ARBA" id="ARBA00022989"/>
    </source>
</evidence>
<feature type="transmembrane region" description="Helical" evidence="7">
    <location>
        <begin position="290"/>
        <end position="314"/>
    </location>
</feature>
<dbReference type="PANTHER" id="PTHR30341">
    <property type="entry name" value="SODIUM ION/PROTON ANTIPORTER NHAA-RELATED"/>
    <property type="match status" value="1"/>
</dbReference>
<evidence type="ECO:0000256" key="6">
    <source>
        <dbReference type="ARBA" id="ARBA00023201"/>
    </source>
</evidence>
<dbReference type="InterPro" id="IPR023171">
    <property type="entry name" value="Na/H_antiporter_dom_sf"/>
</dbReference>
<dbReference type="EMBL" id="FOBI01000001">
    <property type="protein sequence ID" value="SEK41163.1"/>
    <property type="molecule type" value="Genomic_DNA"/>
</dbReference>
<dbReference type="InterPro" id="IPR004670">
    <property type="entry name" value="NhaA"/>
</dbReference>
<keyword evidence="7" id="KW-0406">Ion transport</keyword>
<keyword evidence="3 7" id="KW-0812">Transmembrane</keyword>
<dbReference type="Pfam" id="PF06965">
    <property type="entry name" value="Na_H_antiport_1"/>
    <property type="match status" value="1"/>
</dbReference>
<comment type="function">
    <text evidence="7">Na(+)/H(+) antiporter that extrudes sodium in exchange for external protons.</text>
</comment>
<dbReference type="GO" id="GO:0006885">
    <property type="term" value="P:regulation of pH"/>
    <property type="evidence" value="ECO:0007669"/>
    <property type="project" value="UniProtKB-UniRule"/>
</dbReference>
<dbReference type="NCBIfam" id="TIGR00773">
    <property type="entry name" value="NhaA"/>
    <property type="match status" value="1"/>
</dbReference>
<evidence type="ECO:0000256" key="1">
    <source>
        <dbReference type="ARBA" id="ARBA00004429"/>
    </source>
</evidence>
<dbReference type="NCBIfam" id="NF007111">
    <property type="entry name" value="PRK09560.1"/>
    <property type="match status" value="1"/>
</dbReference>
<dbReference type="AlphaFoldDB" id="A0A1H7GSK0"/>